<sequence length="63" mass="7239">MIAENTLCQDNKFPISKYRKSAPAHFNRLFYNFAGCPAAHTLSLAQRNRDRRSVSFFSEQAQS</sequence>
<name>A0ACC1CKP3_9NEOP</name>
<organism evidence="1 2">
    <name type="scientific">Dendrolimus kikuchii</name>
    <dbReference type="NCBI Taxonomy" id="765133"/>
    <lineage>
        <taxon>Eukaryota</taxon>
        <taxon>Metazoa</taxon>
        <taxon>Ecdysozoa</taxon>
        <taxon>Arthropoda</taxon>
        <taxon>Hexapoda</taxon>
        <taxon>Insecta</taxon>
        <taxon>Pterygota</taxon>
        <taxon>Neoptera</taxon>
        <taxon>Endopterygota</taxon>
        <taxon>Lepidoptera</taxon>
        <taxon>Glossata</taxon>
        <taxon>Ditrysia</taxon>
        <taxon>Bombycoidea</taxon>
        <taxon>Lasiocampidae</taxon>
        <taxon>Dendrolimus</taxon>
    </lineage>
</organism>
<gene>
    <name evidence="1" type="ORF">K1T71_012035</name>
</gene>
<reference evidence="1 2" key="1">
    <citation type="journal article" date="2021" name="Front. Genet.">
        <title>Chromosome-Level Genome Assembly Reveals Significant Gene Expansion in the Toll and IMD Signaling Pathways of Dendrolimus kikuchii.</title>
        <authorList>
            <person name="Zhou J."/>
            <person name="Wu P."/>
            <person name="Xiong Z."/>
            <person name="Liu N."/>
            <person name="Zhao N."/>
            <person name="Ji M."/>
            <person name="Qiu Y."/>
            <person name="Yang B."/>
        </authorList>
    </citation>
    <scope>NUCLEOTIDE SEQUENCE [LARGE SCALE GENOMIC DNA]</scope>
    <source>
        <strain evidence="1">Ann1</strain>
    </source>
</reference>
<protein>
    <submittedName>
        <fullName evidence="1">Uncharacterized protein</fullName>
    </submittedName>
</protein>
<dbReference type="Proteomes" id="UP000824533">
    <property type="component" value="Linkage Group LG22"/>
</dbReference>
<dbReference type="EMBL" id="CM034408">
    <property type="protein sequence ID" value="KAJ0172062.1"/>
    <property type="molecule type" value="Genomic_DNA"/>
</dbReference>
<proteinExistence type="predicted"/>
<keyword evidence="2" id="KW-1185">Reference proteome</keyword>
<comment type="caution">
    <text evidence="1">The sequence shown here is derived from an EMBL/GenBank/DDBJ whole genome shotgun (WGS) entry which is preliminary data.</text>
</comment>
<evidence type="ECO:0000313" key="2">
    <source>
        <dbReference type="Proteomes" id="UP000824533"/>
    </source>
</evidence>
<accession>A0ACC1CKP3</accession>
<evidence type="ECO:0000313" key="1">
    <source>
        <dbReference type="EMBL" id="KAJ0172062.1"/>
    </source>
</evidence>